<reference evidence="11 12" key="1">
    <citation type="journal article" date="2023" name="Plant Biotechnol. J.">
        <title>Chromosome-level wild Hevea brasiliensis genome provides new tools for genomic-assisted breeding and valuable loci to elevate rubber yield.</title>
        <authorList>
            <person name="Cheng H."/>
            <person name="Song X."/>
            <person name="Hu Y."/>
            <person name="Wu T."/>
            <person name="Yang Q."/>
            <person name="An Z."/>
            <person name="Feng S."/>
            <person name="Deng Z."/>
            <person name="Wu W."/>
            <person name="Zeng X."/>
            <person name="Tu M."/>
            <person name="Wang X."/>
            <person name="Huang H."/>
        </authorList>
    </citation>
    <scope>NUCLEOTIDE SEQUENCE [LARGE SCALE GENOMIC DNA]</scope>
    <source>
        <strain evidence="11">MT/VB/25A 57/8</strain>
    </source>
</reference>
<keyword evidence="8 9" id="KW-0464">Manganese</keyword>
<proteinExistence type="inferred from homology"/>
<gene>
    <name evidence="11" type="ORF">P3X46_034852</name>
</gene>
<sequence length="225" mass="24055">MGVANFLLVAFVFLALAFSFADAFDPAPLQDICVAINDTKFGVFVNGKFCKDPAKVTANDFFYSGLNVPQDTSNQLGIYITLLTVDSIPGLNTNGLSLSRINYAANGGLNPPHHHPRAAEILTVLEGTLYAGFVTANPDHILFSKILHAGDVFVFPFGLVHFQLNIGKTPAVAIAALSSQNPGVNTEANALFGSKPSINPDVLTKAFHLNKSLVVTLQSENWVNP</sequence>
<dbReference type="InterPro" id="IPR001929">
    <property type="entry name" value="Germin"/>
</dbReference>
<dbReference type="Pfam" id="PF00190">
    <property type="entry name" value="Cupin_1"/>
    <property type="match status" value="1"/>
</dbReference>
<dbReference type="InterPro" id="IPR019780">
    <property type="entry name" value="Germin_Mn-BS"/>
</dbReference>
<dbReference type="Proteomes" id="UP001174677">
    <property type="component" value="Unassembled WGS sequence"/>
</dbReference>
<dbReference type="SUPFAM" id="SSF51182">
    <property type="entry name" value="RmlC-like cupins"/>
    <property type="match status" value="1"/>
</dbReference>
<protein>
    <recommendedName>
        <fullName evidence="9">Germin-like protein</fullName>
    </recommendedName>
</protein>
<keyword evidence="9" id="KW-0732">Signal</keyword>
<evidence type="ECO:0000256" key="1">
    <source>
        <dbReference type="ARBA" id="ARBA00004271"/>
    </source>
</evidence>
<keyword evidence="5 9" id="KW-0479">Metal-binding</keyword>
<dbReference type="PANTHER" id="PTHR31238">
    <property type="entry name" value="GERMIN-LIKE PROTEIN SUBFAMILY 3 MEMBER 3"/>
    <property type="match status" value="1"/>
</dbReference>
<evidence type="ECO:0000256" key="7">
    <source>
        <dbReference type="ARBA" id="ARBA00023180"/>
    </source>
</evidence>
<evidence type="ECO:0000256" key="6">
    <source>
        <dbReference type="ARBA" id="ARBA00023157"/>
    </source>
</evidence>
<keyword evidence="3 9" id="KW-0052">Apoplast</keyword>
<evidence type="ECO:0000256" key="2">
    <source>
        <dbReference type="ARBA" id="ARBA00007456"/>
    </source>
</evidence>
<dbReference type="PROSITE" id="PS00725">
    <property type="entry name" value="GERMIN"/>
    <property type="match status" value="1"/>
</dbReference>
<evidence type="ECO:0000256" key="5">
    <source>
        <dbReference type="ARBA" id="ARBA00022723"/>
    </source>
</evidence>
<feature type="signal peptide" evidence="9">
    <location>
        <begin position="1"/>
        <end position="23"/>
    </location>
</feature>
<evidence type="ECO:0000313" key="11">
    <source>
        <dbReference type="EMBL" id="KAJ9131953.1"/>
    </source>
</evidence>
<comment type="subcellular location">
    <subcellularLocation>
        <location evidence="1 9">Secreted</location>
        <location evidence="1 9">Extracellular space</location>
        <location evidence="1 9">Apoplast</location>
    </subcellularLocation>
</comment>
<comment type="similarity">
    <text evidence="2 9">Belongs to the germin family.</text>
</comment>
<evidence type="ECO:0000256" key="8">
    <source>
        <dbReference type="ARBA" id="ARBA00023211"/>
    </source>
</evidence>
<organism evidence="11 12">
    <name type="scientific">Hevea brasiliensis</name>
    <name type="common">Para rubber tree</name>
    <name type="synonym">Siphonia brasiliensis</name>
    <dbReference type="NCBI Taxonomy" id="3981"/>
    <lineage>
        <taxon>Eukaryota</taxon>
        <taxon>Viridiplantae</taxon>
        <taxon>Streptophyta</taxon>
        <taxon>Embryophyta</taxon>
        <taxon>Tracheophyta</taxon>
        <taxon>Spermatophyta</taxon>
        <taxon>Magnoliopsida</taxon>
        <taxon>eudicotyledons</taxon>
        <taxon>Gunneridae</taxon>
        <taxon>Pentapetalae</taxon>
        <taxon>rosids</taxon>
        <taxon>fabids</taxon>
        <taxon>Malpighiales</taxon>
        <taxon>Euphorbiaceae</taxon>
        <taxon>Crotonoideae</taxon>
        <taxon>Micrandreae</taxon>
        <taxon>Hevea</taxon>
    </lineage>
</organism>
<feature type="domain" description="Cupin type-1" evidence="10">
    <location>
        <begin position="64"/>
        <end position="215"/>
    </location>
</feature>
<comment type="caution">
    <text evidence="11">The sequence shown here is derived from an EMBL/GenBank/DDBJ whole genome shotgun (WGS) entry which is preliminary data.</text>
</comment>
<dbReference type="CDD" id="cd02241">
    <property type="entry name" value="cupin_OxOx"/>
    <property type="match status" value="1"/>
</dbReference>
<evidence type="ECO:0000259" key="10">
    <source>
        <dbReference type="SMART" id="SM00835"/>
    </source>
</evidence>
<dbReference type="InterPro" id="IPR006045">
    <property type="entry name" value="Cupin_1"/>
</dbReference>
<dbReference type="InterPro" id="IPR011051">
    <property type="entry name" value="RmlC_Cupin_sf"/>
</dbReference>
<dbReference type="InterPro" id="IPR014710">
    <property type="entry name" value="RmlC-like_jellyroll"/>
</dbReference>
<dbReference type="EMBL" id="JARPOI010000023">
    <property type="protein sequence ID" value="KAJ9131953.1"/>
    <property type="molecule type" value="Genomic_DNA"/>
</dbReference>
<dbReference type="PRINTS" id="PR00325">
    <property type="entry name" value="GERMIN"/>
</dbReference>
<keyword evidence="12" id="KW-1185">Reference proteome</keyword>
<accession>A0ABQ9KDA7</accession>
<keyword evidence="4 9" id="KW-0964">Secreted</keyword>
<feature type="chain" id="PRO_5044958066" description="Germin-like protein" evidence="9">
    <location>
        <begin position="24"/>
        <end position="225"/>
    </location>
</feature>
<evidence type="ECO:0000256" key="3">
    <source>
        <dbReference type="ARBA" id="ARBA00022523"/>
    </source>
</evidence>
<keyword evidence="7" id="KW-0325">Glycoprotein</keyword>
<evidence type="ECO:0000256" key="4">
    <source>
        <dbReference type="ARBA" id="ARBA00022525"/>
    </source>
</evidence>
<dbReference type="SMART" id="SM00835">
    <property type="entry name" value="Cupin_1"/>
    <property type="match status" value="1"/>
</dbReference>
<dbReference type="Gene3D" id="2.60.120.10">
    <property type="entry name" value="Jelly Rolls"/>
    <property type="match status" value="1"/>
</dbReference>
<keyword evidence="6" id="KW-1015">Disulfide bond</keyword>
<evidence type="ECO:0000256" key="9">
    <source>
        <dbReference type="RuleBase" id="RU366015"/>
    </source>
</evidence>
<evidence type="ECO:0000313" key="12">
    <source>
        <dbReference type="Proteomes" id="UP001174677"/>
    </source>
</evidence>
<name>A0ABQ9KDA7_HEVBR</name>